<comment type="pathway">
    <text evidence="1">Amino-acid biosynthesis; L-histidine biosynthesis; L-histidine from 5-phospho-alpha-D-ribose 1-diphosphate: step 6/9.</text>
</comment>
<keyword evidence="4" id="KW-0456">Lyase</keyword>
<evidence type="ECO:0000256" key="1">
    <source>
        <dbReference type="ARBA" id="ARBA00005047"/>
    </source>
</evidence>
<dbReference type="RefSeq" id="WP_316969367.1">
    <property type="nucleotide sequence ID" value="NZ_JARFPL010000026.1"/>
</dbReference>
<dbReference type="Proteomes" id="UP001215956">
    <property type="component" value="Unassembled WGS sequence"/>
</dbReference>
<dbReference type="InterPro" id="IPR000807">
    <property type="entry name" value="ImidazoleglycerolP_deHydtase"/>
</dbReference>
<comment type="caution">
    <text evidence="5">The sequence shown here is derived from an EMBL/GenBank/DDBJ whole genome shotgun (WGS) entry which is preliminary data.</text>
</comment>
<dbReference type="PANTHER" id="PTHR23133">
    <property type="entry name" value="IMIDAZOLEGLYCEROL-PHOSPHATE DEHYDRATASE HIS7"/>
    <property type="match status" value="1"/>
</dbReference>
<evidence type="ECO:0000313" key="6">
    <source>
        <dbReference type="Proteomes" id="UP001215956"/>
    </source>
</evidence>
<sequence>MRKGEGIIEVGGARAEIKLELDGAGEWDIDSGSGFLDHILGALAKMGEIDVSAKAEGGVAPQRARAVGLALGAAFAAALGDKRGIKRYGWAAVPMDEAVAKVALDLSGRAYLVTKGEFCGDMIADLATQDVLATLSALVVGGSLTLNVEFDGVNDHHKAESIFKALGLAFKEAKKVEGKGVLSTKGVL</sequence>
<evidence type="ECO:0000256" key="2">
    <source>
        <dbReference type="ARBA" id="ARBA00022605"/>
    </source>
</evidence>
<evidence type="ECO:0000256" key="3">
    <source>
        <dbReference type="ARBA" id="ARBA00023102"/>
    </source>
</evidence>
<dbReference type="Pfam" id="PF00475">
    <property type="entry name" value="IGPD"/>
    <property type="match status" value="1"/>
</dbReference>
<accession>A0ABT5XG12</accession>
<keyword evidence="2" id="KW-0028">Amino-acid biosynthesis</keyword>
<dbReference type="EMBL" id="JARFPL010000026">
    <property type="protein sequence ID" value="MDF0593663.1"/>
    <property type="molecule type" value="Genomic_DNA"/>
</dbReference>
<organism evidence="5 6">
    <name type="scientific">Candidatus Methanocrinis alkalitolerans</name>
    <dbReference type="NCBI Taxonomy" id="3033395"/>
    <lineage>
        <taxon>Archaea</taxon>
        <taxon>Methanobacteriati</taxon>
        <taxon>Methanobacteriota</taxon>
        <taxon>Stenosarchaea group</taxon>
        <taxon>Methanomicrobia</taxon>
        <taxon>Methanotrichales</taxon>
        <taxon>Methanotrichaceae</taxon>
        <taxon>Methanocrinis</taxon>
    </lineage>
</organism>
<reference evidence="5 6" key="1">
    <citation type="submission" date="2023-03" db="EMBL/GenBank/DDBJ databases">
        <title>Whole genome sequencing of Methanotrichaceae archaeon M04Ac.</title>
        <authorList>
            <person name="Khomyakova M.A."/>
            <person name="Merkel A.Y."/>
            <person name="Slobodkin A.I."/>
        </authorList>
    </citation>
    <scope>NUCLEOTIDE SEQUENCE [LARGE SCALE GENOMIC DNA]</scope>
    <source>
        <strain evidence="5 6">M04Ac</strain>
    </source>
</reference>
<keyword evidence="3" id="KW-0368">Histidine biosynthesis</keyword>
<dbReference type="PANTHER" id="PTHR23133:SF2">
    <property type="entry name" value="IMIDAZOLEGLYCEROL-PHOSPHATE DEHYDRATASE"/>
    <property type="match status" value="1"/>
</dbReference>
<dbReference type="InterPro" id="IPR020565">
    <property type="entry name" value="ImidazoleglycerP_deHydtase_CS"/>
</dbReference>
<evidence type="ECO:0000256" key="4">
    <source>
        <dbReference type="ARBA" id="ARBA00023239"/>
    </source>
</evidence>
<dbReference type="Gene3D" id="3.30.230.40">
    <property type="entry name" value="Imidazole glycerol phosphate dehydratase, domain 1"/>
    <property type="match status" value="2"/>
</dbReference>
<protein>
    <submittedName>
        <fullName evidence="5">Imidazoleglycerol-phosphate dehydratase</fullName>
    </submittedName>
</protein>
<dbReference type="InterPro" id="IPR020568">
    <property type="entry name" value="Ribosomal_Su5_D2-typ_SF"/>
</dbReference>
<dbReference type="InterPro" id="IPR038494">
    <property type="entry name" value="IGPD_sf"/>
</dbReference>
<evidence type="ECO:0000313" key="5">
    <source>
        <dbReference type="EMBL" id="MDF0593663.1"/>
    </source>
</evidence>
<gene>
    <name evidence="5" type="ORF">P0O24_08710</name>
</gene>
<name>A0ABT5XG12_9EURY</name>
<proteinExistence type="predicted"/>
<keyword evidence="6" id="KW-1185">Reference proteome</keyword>
<dbReference type="SUPFAM" id="SSF54211">
    <property type="entry name" value="Ribosomal protein S5 domain 2-like"/>
    <property type="match status" value="2"/>
</dbReference>
<dbReference type="PROSITE" id="PS00955">
    <property type="entry name" value="IGP_DEHYDRATASE_2"/>
    <property type="match status" value="1"/>
</dbReference>